<evidence type="ECO:0000256" key="4">
    <source>
        <dbReference type="SAM" id="MobiDB-lite"/>
    </source>
</evidence>
<dbReference type="Pfam" id="PF00753">
    <property type="entry name" value="Lactamase_B"/>
    <property type="match status" value="1"/>
</dbReference>
<organism evidence="6 7">
    <name type="scientific">Ferviditalea candida</name>
    <dbReference type="NCBI Taxonomy" id="3108399"/>
    <lineage>
        <taxon>Bacteria</taxon>
        <taxon>Bacillati</taxon>
        <taxon>Bacillota</taxon>
        <taxon>Bacilli</taxon>
        <taxon>Bacillales</taxon>
        <taxon>Paenibacillaceae</taxon>
        <taxon>Ferviditalea</taxon>
    </lineage>
</organism>
<comment type="caution">
    <text evidence="6">The sequence shown here is derived from an EMBL/GenBank/DDBJ whole genome shotgun (WGS) entry which is preliminary data.</text>
</comment>
<sequence length="383" mass="42647">MMRSERPWMGSEFPRMGSVRSGMRSKFSRSNHAGSKALTLFLAVCLFILLTVAYRPDVFNRQGEVDFLNVGQGDGILIRTPSHRVLLVDGGGTLSFGKKEEWMRRKDPYEVGRKLLVPLLKQRGIQKLDALIVSHADADHIGGLQAVLEEIPVKRMLFNGTLKQSANAKKLFQLALDRHIPLYPIHAGMKLQVDGFTELNFLYPVAEEKQATTNSSVLHTENQQNAYCVVFWMRMYHSTFLFTGDMDQAAEAEIVQADPLAEIMQKETAAGGNDGGNRSTAASNGSSSRTRVDVLKVAHHGSKTSTSEAWLDYWRPLTAVISVGRNNVYGHPNPQVLERLQAEASAVYRTDLDGEVQFRVAPNGLRVRKKLHRVSDAAIQKDS</sequence>
<reference evidence="6" key="1">
    <citation type="submission" date="2023-12" db="EMBL/GenBank/DDBJ databases">
        <title>Fervidustalea candida gen. nov., sp. nov., a novel member of the family Paenibacillaceae isolated from a geothermal area.</title>
        <authorList>
            <person name="Li W.-J."/>
            <person name="Jiao J.-Y."/>
            <person name="Chen Y."/>
        </authorList>
    </citation>
    <scope>NUCLEOTIDE SEQUENCE</scope>
    <source>
        <strain evidence="6">SYSU GA230002</strain>
    </source>
</reference>
<evidence type="ECO:0000256" key="1">
    <source>
        <dbReference type="ARBA" id="ARBA00034221"/>
    </source>
</evidence>
<dbReference type="InterPro" id="IPR036866">
    <property type="entry name" value="RibonucZ/Hydroxyglut_hydro"/>
</dbReference>
<dbReference type="EMBL" id="JAYJLD010000003">
    <property type="protein sequence ID" value="MEB3100731.1"/>
    <property type="molecule type" value="Genomic_DNA"/>
</dbReference>
<dbReference type="Gene3D" id="3.60.15.10">
    <property type="entry name" value="Ribonuclease Z/Hydroxyacylglutathione hydrolase-like"/>
    <property type="match status" value="1"/>
</dbReference>
<name>A0ABU5ZHF9_9BACL</name>
<dbReference type="SMART" id="SM00849">
    <property type="entry name" value="Lactamase_B"/>
    <property type="match status" value="1"/>
</dbReference>
<evidence type="ECO:0000313" key="6">
    <source>
        <dbReference type="EMBL" id="MEB3100731.1"/>
    </source>
</evidence>
<feature type="compositionally biased region" description="Polar residues" evidence="4">
    <location>
        <begin position="276"/>
        <end position="289"/>
    </location>
</feature>
<feature type="domain" description="Metallo-beta-lactamase" evidence="5">
    <location>
        <begin position="72"/>
        <end position="299"/>
    </location>
</feature>
<comment type="catalytic activity">
    <reaction evidence="1">
        <text>3',5'-cyclic CMP + H2O = CMP + H(+)</text>
        <dbReference type="Rhea" id="RHEA:72675"/>
        <dbReference type="ChEBI" id="CHEBI:15377"/>
        <dbReference type="ChEBI" id="CHEBI:15378"/>
        <dbReference type="ChEBI" id="CHEBI:58003"/>
        <dbReference type="ChEBI" id="CHEBI:60377"/>
    </reaction>
    <physiologicalReaction direction="left-to-right" evidence="1">
        <dbReference type="Rhea" id="RHEA:72676"/>
    </physiologicalReaction>
</comment>
<dbReference type="SUPFAM" id="SSF56281">
    <property type="entry name" value="Metallo-hydrolase/oxidoreductase"/>
    <property type="match status" value="1"/>
</dbReference>
<feature type="region of interest" description="Disordered" evidence="4">
    <location>
        <begin position="269"/>
        <end position="290"/>
    </location>
</feature>
<dbReference type="InterPro" id="IPR052159">
    <property type="entry name" value="Competence_DNA_uptake"/>
</dbReference>
<dbReference type="PANTHER" id="PTHR30619:SF1">
    <property type="entry name" value="RECOMBINATION PROTEIN 2"/>
    <property type="match status" value="1"/>
</dbReference>
<evidence type="ECO:0000313" key="7">
    <source>
        <dbReference type="Proteomes" id="UP001310386"/>
    </source>
</evidence>
<comment type="function">
    <text evidence="2">Counteracts the endogenous Pycsar antiviral defense system. Phosphodiesterase that enables metal-dependent hydrolysis of host cyclic nucleotide Pycsar defense signals such as cCMP and cUMP.</text>
</comment>
<evidence type="ECO:0000256" key="2">
    <source>
        <dbReference type="ARBA" id="ARBA00034301"/>
    </source>
</evidence>
<evidence type="ECO:0000256" key="3">
    <source>
        <dbReference type="ARBA" id="ARBA00048505"/>
    </source>
</evidence>
<dbReference type="Proteomes" id="UP001310386">
    <property type="component" value="Unassembled WGS sequence"/>
</dbReference>
<dbReference type="InterPro" id="IPR035681">
    <property type="entry name" value="ComA-like_MBL"/>
</dbReference>
<dbReference type="CDD" id="cd07731">
    <property type="entry name" value="ComA-like_MBL-fold"/>
    <property type="match status" value="1"/>
</dbReference>
<protein>
    <submittedName>
        <fullName evidence="6">ComEC/Rec2 family competence protein</fullName>
    </submittedName>
</protein>
<dbReference type="InterPro" id="IPR001279">
    <property type="entry name" value="Metallo-B-lactamas"/>
</dbReference>
<proteinExistence type="predicted"/>
<accession>A0ABU5ZHF9</accession>
<dbReference type="RefSeq" id="WP_371752845.1">
    <property type="nucleotide sequence ID" value="NZ_JAYJLD010000003.1"/>
</dbReference>
<gene>
    <name evidence="6" type="ORF">VF724_03555</name>
</gene>
<keyword evidence="7" id="KW-1185">Reference proteome</keyword>
<evidence type="ECO:0000259" key="5">
    <source>
        <dbReference type="SMART" id="SM00849"/>
    </source>
</evidence>
<comment type="catalytic activity">
    <reaction evidence="3">
        <text>3',5'-cyclic UMP + H2O = UMP + H(+)</text>
        <dbReference type="Rhea" id="RHEA:70575"/>
        <dbReference type="ChEBI" id="CHEBI:15377"/>
        <dbReference type="ChEBI" id="CHEBI:15378"/>
        <dbReference type="ChEBI" id="CHEBI:57865"/>
        <dbReference type="ChEBI" id="CHEBI:184387"/>
    </reaction>
    <physiologicalReaction direction="left-to-right" evidence="3">
        <dbReference type="Rhea" id="RHEA:70576"/>
    </physiologicalReaction>
</comment>
<dbReference type="PANTHER" id="PTHR30619">
    <property type="entry name" value="DNA INTERNALIZATION/COMPETENCE PROTEIN COMEC/REC2"/>
    <property type="match status" value="1"/>
</dbReference>